<reference evidence="1 2" key="1">
    <citation type="journal article" date="2019" name="Nat. Ecol. Evol.">
        <title>Megaphylogeny resolves global patterns of mushroom evolution.</title>
        <authorList>
            <person name="Varga T."/>
            <person name="Krizsan K."/>
            <person name="Foldi C."/>
            <person name="Dima B."/>
            <person name="Sanchez-Garcia M."/>
            <person name="Sanchez-Ramirez S."/>
            <person name="Szollosi G.J."/>
            <person name="Szarkandi J.G."/>
            <person name="Papp V."/>
            <person name="Albert L."/>
            <person name="Andreopoulos W."/>
            <person name="Angelini C."/>
            <person name="Antonin V."/>
            <person name="Barry K.W."/>
            <person name="Bougher N.L."/>
            <person name="Buchanan P."/>
            <person name="Buyck B."/>
            <person name="Bense V."/>
            <person name="Catcheside P."/>
            <person name="Chovatia M."/>
            <person name="Cooper J."/>
            <person name="Damon W."/>
            <person name="Desjardin D."/>
            <person name="Finy P."/>
            <person name="Geml J."/>
            <person name="Haridas S."/>
            <person name="Hughes K."/>
            <person name="Justo A."/>
            <person name="Karasinski D."/>
            <person name="Kautmanova I."/>
            <person name="Kiss B."/>
            <person name="Kocsube S."/>
            <person name="Kotiranta H."/>
            <person name="LaButti K.M."/>
            <person name="Lechner B.E."/>
            <person name="Liimatainen K."/>
            <person name="Lipzen A."/>
            <person name="Lukacs Z."/>
            <person name="Mihaltcheva S."/>
            <person name="Morgado L.N."/>
            <person name="Niskanen T."/>
            <person name="Noordeloos M.E."/>
            <person name="Ohm R.A."/>
            <person name="Ortiz-Santana B."/>
            <person name="Ovrebo C."/>
            <person name="Racz N."/>
            <person name="Riley R."/>
            <person name="Savchenko A."/>
            <person name="Shiryaev A."/>
            <person name="Soop K."/>
            <person name="Spirin V."/>
            <person name="Szebenyi C."/>
            <person name="Tomsovsky M."/>
            <person name="Tulloss R.E."/>
            <person name="Uehling J."/>
            <person name="Grigoriev I.V."/>
            <person name="Vagvolgyi C."/>
            <person name="Papp T."/>
            <person name="Martin F.M."/>
            <person name="Miettinen O."/>
            <person name="Hibbett D.S."/>
            <person name="Nagy L.G."/>
        </authorList>
    </citation>
    <scope>NUCLEOTIDE SEQUENCE [LARGE SCALE GENOMIC DNA]</scope>
    <source>
        <strain evidence="1 2">NL-1719</strain>
    </source>
</reference>
<dbReference type="EMBL" id="ML208442">
    <property type="protein sequence ID" value="TFK65273.1"/>
    <property type="molecule type" value="Genomic_DNA"/>
</dbReference>
<protein>
    <submittedName>
        <fullName evidence="1">Uncharacterized protein</fullName>
    </submittedName>
</protein>
<accession>A0ACD3AH97</accession>
<proteinExistence type="predicted"/>
<evidence type="ECO:0000313" key="1">
    <source>
        <dbReference type="EMBL" id="TFK65273.1"/>
    </source>
</evidence>
<name>A0ACD3AH97_9AGAR</name>
<dbReference type="Proteomes" id="UP000308600">
    <property type="component" value="Unassembled WGS sequence"/>
</dbReference>
<evidence type="ECO:0000313" key="2">
    <source>
        <dbReference type="Proteomes" id="UP000308600"/>
    </source>
</evidence>
<keyword evidence="2" id="KW-1185">Reference proteome</keyword>
<gene>
    <name evidence="1" type="ORF">BDN72DRAFT_845732</name>
</gene>
<organism evidence="1 2">
    <name type="scientific">Pluteus cervinus</name>
    <dbReference type="NCBI Taxonomy" id="181527"/>
    <lineage>
        <taxon>Eukaryota</taxon>
        <taxon>Fungi</taxon>
        <taxon>Dikarya</taxon>
        <taxon>Basidiomycota</taxon>
        <taxon>Agaricomycotina</taxon>
        <taxon>Agaricomycetes</taxon>
        <taxon>Agaricomycetidae</taxon>
        <taxon>Agaricales</taxon>
        <taxon>Pluteineae</taxon>
        <taxon>Pluteaceae</taxon>
        <taxon>Pluteus</taxon>
    </lineage>
</organism>
<sequence>MPRLMIKDVVKIVEDGSIQPTVIIFHTLNILALALVSVVLTIAMTARKIRRLRTWYIYVWTQLLLTIAFLLHPFKSSNYKPAYVPCLIQAMLVYATPPASSWAFLALVVEVYVLMQANSSILGTRFQFMLLCTPINIFVCWATLVIIEGLKHPSSVGMQSDLSYCHLSITTPAIIGAVIYLIPIVICIPLFASILLKAYRNSRVLLGERGHTVFIIPPTSILRIGVLLFAPILGFGFAYPSGELEELNRFLPLVPILTAVAFGSHTDMVSVVKSLWARLSNVTT</sequence>